<name>A0A7Z2ZPC7_9BACL</name>
<reference evidence="1 2" key="1">
    <citation type="submission" date="2020-04" db="EMBL/GenBank/DDBJ databases">
        <title>Genome sequencing of novel species.</title>
        <authorList>
            <person name="Heo J."/>
            <person name="Kim S.-J."/>
            <person name="Kim J.-S."/>
            <person name="Hong S.-B."/>
            <person name="Kwon S.-W."/>
        </authorList>
    </citation>
    <scope>NUCLEOTIDE SEQUENCE [LARGE SCALE GENOMIC DNA]</scope>
    <source>
        <strain evidence="1 2">MFER-1</strain>
    </source>
</reference>
<proteinExistence type="predicted"/>
<organism evidence="1 2">
    <name type="scientific">Cohnella herbarum</name>
    <dbReference type="NCBI Taxonomy" id="2728023"/>
    <lineage>
        <taxon>Bacteria</taxon>
        <taxon>Bacillati</taxon>
        <taxon>Bacillota</taxon>
        <taxon>Bacilli</taxon>
        <taxon>Bacillales</taxon>
        <taxon>Paenibacillaceae</taxon>
        <taxon>Cohnella</taxon>
    </lineage>
</organism>
<dbReference type="InterPro" id="IPR012504">
    <property type="entry name" value="Spore_YabP"/>
</dbReference>
<dbReference type="NCBIfam" id="TIGR02892">
    <property type="entry name" value="spore_yabP"/>
    <property type="match status" value="1"/>
</dbReference>
<evidence type="ECO:0000313" key="1">
    <source>
        <dbReference type="EMBL" id="QJD85867.1"/>
    </source>
</evidence>
<dbReference type="PIRSF" id="PIRSF011576">
    <property type="entry name" value="YabP"/>
    <property type="match status" value="1"/>
</dbReference>
<dbReference type="InterPro" id="IPR038705">
    <property type="entry name" value="YabP_sf"/>
</dbReference>
<dbReference type="EMBL" id="CP051680">
    <property type="protein sequence ID" value="QJD85867.1"/>
    <property type="molecule type" value="Genomic_DNA"/>
</dbReference>
<dbReference type="InterPro" id="IPR022476">
    <property type="entry name" value="Spore_YabP/YqfC"/>
</dbReference>
<gene>
    <name evidence="1" type="primary">yabP</name>
    <name evidence="1" type="ORF">HH215_23580</name>
</gene>
<protein>
    <submittedName>
        <fullName evidence="1">Sporulation protein YabP</fullName>
    </submittedName>
</protein>
<sequence>MEHVKGAKHQEVRMLNRKSLDISGVSNVESFDNEEFLLETECGFLTVRGQNLHMKNLSLDQGLVSIEGTIHSLIYLDGSSGNKSSSKGLFGKLFK</sequence>
<keyword evidence="2" id="KW-1185">Reference proteome</keyword>
<evidence type="ECO:0000313" key="2">
    <source>
        <dbReference type="Proteomes" id="UP000502248"/>
    </source>
</evidence>
<dbReference type="KEGG" id="cheb:HH215_23580"/>
<accession>A0A7Z2ZPC7</accession>
<dbReference type="Gene3D" id="2.60.40.2000">
    <property type="match status" value="1"/>
</dbReference>
<dbReference type="GO" id="GO:0030435">
    <property type="term" value="P:sporulation resulting in formation of a cellular spore"/>
    <property type="evidence" value="ECO:0007669"/>
    <property type="project" value="InterPro"/>
</dbReference>
<dbReference type="Pfam" id="PF07873">
    <property type="entry name" value="YabP"/>
    <property type="match status" value="1"/>
</dbReference>
<dbReference type="RefSeq" id="WP_169282119.1">
    <property type="nucleotide sequence ID" value="NZ_CP051680.1"/>
</dbReference>
<dbReference type="AlphaFoldDB" id="A0A7Z2ZPC7"/>
<dbReference type="Proteomes" id="UP000502248">
    <property type="component" value="Chromosome"/>
</dbReference>